<accession>W6JX48</accession>
<dbReference type="Gene3D" id="1.10.1740.10">
    <property type="match status" value="1"/>
</dbReference>
<dbReference type="InterPro" id="IPR007627">
    <property type="entry name" value="RNA_pol_sigma70_r2"/>
</dbReference>
<dbReference type="SUPFAM" id="SSF88946">
    <property type="entry name" value="Sigma2 domain of RNA polymerase sigma factors"/>
    <property type="match status" value="1"/>
</dbReference>
<dbReference type="SUPFAM" id="SSF88659">
    <property type="entry name" value="Sigma3 and sigma4 domains of RNA polymerase sigma factors"/>
    <property type="match status" value="1"/>
</dbReference>
<comment type="similarity">
    <text evidence="1">Belongs to the sigma-70 factor family. ECF subfamily.</text>
</comment>
<organism evidence="7 8">
    <name type="scientific">Nostocoides australiense Ben110</name>
    <dbReference type="NCBI Taxonomy" id="1193182"/>
    <lineage>
        <taxon>Bacteria</taxon>
        <taxon>Bacillati</taxon>
        <taxon>Actinomycetota</taxon>
        <taxon>Actinomycetes</taxon>
        <taxon>Micrococcales</taxon>
        <taxon>Intrasporangiaceae</taxon>
        <taxon>Nostocoides</taxon>
    </lineage>
</organism>
<evidence type="ECO:0000256" key="1">
    <source>
        <dbReference type="ARBA" id="ARBA00010641"/>
    </source>
</evidence>
<evidence type="ECO:0000256" key="2">
    <source>
        <dbReference type="ARBA" id="ARBA00023015"/>
    </source>
</evidence>
<evidence type="ECO:0000256" key="5">
    <source>
        <dbReference type="ARBA" id="ARBA00023163"/>
    </source>
</evidence>
<dbReference type="InterPro" id="IPR036388">
    <property type="entry name" value="WH-like_DNA-bd_sf"/>
</dbReference>
<proteinExistence type="inferred from homology"/>
<dbReference type="NCBIfam" id="TIGR02937">
    <property type="entry name" value="sigma70-ECF"/>
    <property type="match status" value="1"/>
</dbReference>
<dbReference type="PANTHER" id="PTHR43133:SF8">
    <property type="entry name" value="RNA POLYMERASE SIGMA FACTOR HI_1459-RELATED"/>
    <property type="match status" value="1"/>
</dbReference>
<evidence type="ECO:0000256" key="4">
    <source>
        <dbReference type="ARBA" id="ARBA00023125"/>
    </source>
</evidence>
<dbReference type="InterPro" id="IPR013325">
    <property type="entry name" value="RNA_pol_sigma_r2"/>
</dbReference>
<sequence>MTTGNRAASGRPVEDDVSDLVIGAREGDQIAWGHLVDRYARLVYAVALRCRLTHADAADVSQTVWLRLAENLHRINDPSRVGAWLVTTTKRECLALIKARSRYEPMDVSTMTLVDPSAGPDEIIARAESITEVAAAFALLTERCRELLRRLVIESESYQQIAADLEMPIGSIGPTRIRCLSLLRRHLEEAPTHEKQPY</sequence>
<dbReference type="GO" id="GO:0003677">
    <property type="term" value="F:DNA binding"/>
    <property type="evidence" value="ECO:0007669"/>
    <property type="project" value="UniProtKB-KW"/>
</dbReference>
<dbReference type="OrthoDB" id="265863at2"/>
<reference evidence="7 8" key="1">
    <citation type="journal article" date="2013" name="ISME J.">
        <title>A metabolic model for members of the genus Tetrasphaera involved in enhanced biological phosphorus removal.</title>
        <authorList>
            <person name="Kristiansen R."/>
            <person name="Nguyen H.T.T."/>
            <person name="Saunders A.M."/>
            <person name="Nielsen J.L."/>
            <person name="Wimmer R."/>
            <person name="Le V.Q."/>
            <person name="McIlroy S.J."/>
            <person name="Petrovski S."/>
            <person name="Seviour R.J."/>
            <person name="Calteau A."/>
            <person name="Nielsen K.L."/>
            <person name="Nielsen P.H."/>
        </authorList>
    </citation>
    <scope>NUCLEOTIDE SEQUENCE [LARGE SCALE GENOMIC DNA]</scope>
    <source>
        <strain evidence="7 8">Ben110</strain>
    </source>
</reference>
<evidence type="ECO:0000259" key="6">
    <source>
        <dbReference type="Pfam" id="PF04542"/>
    </source>
</evidence>
<name>W6JX48_9MICO</name>
<dbReference type="InterPro" id="IPR013324">
    <property type="entry name" value="RNA_pol_sigma_r3/r4-like"/>
</dbReference>
<keyword evidence="2" id="KW-0805">Transcription regulation</keyword>
<dbReference type="Proteomes" id="UP000035763">
    <property type="component" value="Unassembled WGS sequence"/>
</dbReference>
<keyword evidence="4" id="KW-0238">DNA-binding</keyword>
<dbReference type="InterPro" id="IPR014284">
    <property type="entry name" value="RNA_pol_sigma-70_dom"/>
</dbReference>
<dbReference type="STRING" id="1193182.BN11_2430003"/>
<comment type="caution">
    <text evidence="7">The sequence shown here is derived from an EMBL/GenBank/DDBJ whole genome shotgun (WGS) entry which is preliminary data.</text>
</comment>
<feature type="domain" description="RNA polymerase sigma-70 region 2" evidence="6">
    <location>
        <begin position="35"/>
        <end position="102"/>
    </location>
</feature>
<dbReference type="Gene3D" id="1.10.10.10">
    <property type="entry name" value="Winged helix-like DNA-binding domain superfamily/Winged helix DNA-binding domain"/>
    <property type="match status" value="1"/>
</dbReference>
<dbReference type="InterPro" id="IPR039425">
    <property type="entry name" value="RNA_pol_sigma-70-like"/>
</dbReference>
<dbReference type="Pfam" id="PF04542">
    <property type="entry name" value="Sigma70_r2"/>
    <property type="match status" value="1"/>
</dbReference>
<keyword evidence="5" id="KW-0804">Transcription</keyword>
<evidence type="ECO:0000256" key="3">
    <source>
        <dbReference type="ARBA" id="ARBA00023082"/>
    </source>
</evidence>
<keyword evidence="3" id="KW-0731">Sigma factor</keyword>
<dbReference type="EMBL" id="CAJA01000161">
    <property type="protein sequence ID" value="CCH73210.1"/>
    <property type="molecule type" value="Genomic_DNA"/>
</dbReference>
<keyword evidence="8" id="KW-1185">Reference proteome</keyword>
<evidence type="ECO:0000313" key="7">
    <source>
        <dbReference type="EMBL" id="CCH73210.1"/>
    </source>
</evidence>
<dbReference type="GO" id="GO:0016987">
    <property type="term" value="F:sigma factor activity"/>
    <property type="evidence" value="ECO:0007669"/>
    <property type="project" value="UniProtKB-KW"/>
</dbReference>
<dbReference type="RefSeq" id="WP_048698661.1">
    <property type="nucleotide sequence ID" value="NZ_HG764815.1"/>
</dbReference>
<dbReference type="PANTHER" id="PTHR43133">
    <property type="entry name" value="RNA POLYMERASE ECF-TYPE SIGMA FACTO"/>
    <property type="match status" value="1"/>
</dbReference>
<dbReference type="GO" id="GO:0006352">
    <property type="term" value="P:DNA-templated transcription initiation"/>
    <property type="evidence" value="ECO:0007669"/>
    <property type="project" value="InterPro"/>
</dbReference>
<dbReference type="AlphaFoldDB" id="W6JX48"/>
<evidence type="ECO:0000313" key="8">
    <source>
        <dbReference type="Proteomes" id="UP000035763"/>
    </source>
</evidence>
<protein>
    <submittedName>
        <fullName evidence="7">RNA polymerase sigma-H factor</fullName>
    </submittedName>
</protein>
<gene>
    <name evidence="7" type="ORF">BN11_2430003</name>
</gene>